<evidence type="ECO:0008006" key="3">
    <source>
        <dbReference type="Google" id="ProtNLM"/>
    </source>
</evidence>
<evidence type="ECO:0000313" key="2">
    <source>
        <dbReference type="Proteomes" id="UP000785679"/>
    </source>
</evidence>
<evidence type="ECO:0000313" key="1">
    <source>
        <dbReference type="EMBL" id="TNV80580.1"/>
    </source>
</evidence>
<dbReference type="EMBL" id="RRYP01007322">
    <property type="protein sequence ID" value="TNV80580.1"/>
    <property type="molecule type" value="Genomic_DNA"/>
</dbReference>
<dbReference type="InterPro" id="IPR013880">
    <property type="entry name" value="Yos1"/>
</dbReference>
<proteinExistence type="predicted"/>
<protein>
    <recommendedName>
        <fullName evidence="3">Immediate early response 3-interacting protein 1</fullName>
    </recommendedName>
</protein>
<organism evidence="1 2">
    <name type="scientific">Halteria grandinella</name>
    <dbReference type="NCBI Taxonomy" id="5974"/>
    <lineage>
        <taxon>Eukaryota</taxon>
        <taxon>Sar</taxon>
        <taxon>Alveolata</taxon>
        <taxon>Ciliophora</taxon>
        <taxon>Intramacronucleata</taxon>
        <taxon>Spirotrichea</taxon>
        <taxon>Stichotrichia</taxon>
        <taxon>Sporadotrichida</taxon>
        <taxon>Halteriidae</taxon>
        <taxon>Halteria</taxon>
    </lineage>
</organism>
<name>A0A8J8NUC5_HALGN</name>
<sequence length="87" mass="9981">MAFSIFCIFESMLLIMNAIAILNDRFLKKTQFIMQLASTMKKEARYLDRKMAASTRTKAPGQVIHLFRISQAPKKRLFCSYTPSASI</sequence>
<dbReference type="AlphaFoldDB" id="A0A8J8NUC5"/>
<gene>
    <name evidence="1" type="ORF">FGO68_gene2988</name>
</gene>
<comment type="caution">
    <text evidence="1">The sequence shown here is derived from an EMBL/GenBank/DDBJ whole genome shotgun (WGS) entry which is preliminary data.</text>
</comment>
<reference evidence="1" key="1">
    <citation type="submission" date="2019-06" db="EMBL/GenBank/DDBJ databases">
        <authorList>
            <person name="Zheng W."/>
        </authorList>
    </citation>
    <scope>NUCLEOTIDE SEQUENCE</scope>
    <source>
        <strain evidence="1">QDHG01</strain>
    </source>
</reference>
<dbReference type="Proteomes" id="UP000785679">
    <property type="component" value="Unassembled WGS sequence"/>
</dbReference>
<keyword evidence="2" id="KW-1185">Reference proteome</keyword>
<dbReference type="Pfam" id="PF08571">
    <property type="entry name" value="Yos1"/>
    <property type="match status" value="1"/>
</dbReference>
<dbReference type="OrthoDB" id="15356at2759"/>
<accession>A0A8J8NUC5</accession>